<organism evidence="1 2">
    <name type="scientific">Nephila pilipes</name>
    <name type="common">Giant wood spider</name>
    <name type="synonym">Nephila maculata</name>
    <dbReference type="NCBI Taxonomy" id="299642"/>
    <lineage>
        <taxon>Eukaryota</taxon>
        <taxon>Metazoa</taxon>
        <taxon>Ecdysozoa</taxon>
        <taxon>Arthropoda</taxon>
        <taxon>Chelicerata</taxon>
        <taxon>Arachnida</taxon>
        <taxon>Araneae</taxon>
        <taxon>Araneomorphae</taxon>
        <taxon>Entelegynae</taxon>
        <taxon>Araneoidea</taxon>
        <taxon>Nephilidae</taxon>
        <taxon>Nephila</taxon>
    </lineage>
</organism>
<proteinExistence type="predicted"/>
<sequence>MKLIRVKILKNECLENVSAVIPLTNLSYNCPKGKKESEHARPSNSEVETCSVITQKELHLKDEDRFSLTWHVVPTKHLNFEAIIDTDILEQASLNFTEEGVEFHKYVGKKLSRSERKHSP</sequence>
<evidence type="ECO:0000313" key="1">
    <source>
        <dbReference type="EMBL" id="GFT60209.1"/>
    </source>
</evidence>
<dbReference type="EMBL" id="BMAW01018803">
    <property type="protein sequence ID" value="GFT60209.1"/>
    <property type="molecule type" value="Genomic_DNA"/>
</dbReference>
<accession>A0A8X6PE55</accession>
<dbReference type="AlphaFoldDB" id="A0A8X6PE55"/>
<evidence type="ECO:0000313" key="2">
    <source>
        <dbReference type="Proteomes" id="UP000887013"/>
    </source>
</evidence>
<name>A0A8X6PE55_NEPPI</name>
<keyword evidence="2" id="KW-1185">Reference proteome</keyword>
<protein>
    <submittedName>
        <fullName evidence="1">Uncharacterized protein</fullName>
    </submittedName>
</protein>
<reference evidence="1" key="1">
    <citation type="submission" date="2020-08" db="EMBL/GenBank/DDBJ databases">
        <title>Multicomponent nature underlies the extraordinary mechanical properties of spider dragline silk.</title>
        <authorList>
            <person name="Kono N."/>
            <person name="Nakamura H."/>
            <person name="Mori M."/>
            <person name="Yoshida Y."/>
            <person name="Ohtoshi R."/>
            <person name="Malay A.D."/>
            <person name="Moran D.A.P."/>
            <person name="Tomita M."/>
            <person name="Numata K."/>
            <person name="Arakawa K."/>
        </authorList>
    </citation>
    <scope>NUCLEOTIDE SEQUENCE</scope>
</reference>
<dbReference type="Proteomes" id="UP000887013">
    <property type="component" value="Unassembled WGS sequence"/>
</dbReference>
<gene>
    <name evidence="1" type="ORF">NPIL_71481</name>
</gene>
<dbReference type="OrthoDB" id="6776742at2759"/>
<comment type="caution">
    <text evidence="1">The sequence shown here is derived from an EMBL/GenBank/DDBJ whole genome shotgun (WGS) entry which is preliminary data.</text>
</comment>